<dbReference type="InterPro" id="IPR002347">
    <property type="entry name" value="SDR_fam"/>
</dbReference>
<accession>A0A4U0WH31</accession>
<name>A0A4U0WH31_9PEZI</name>
<organism evidence="4 5">
    <name type="scientific">Friedmanniomyces simplex</name>
    <dbReference type="NCBI Taxonomy" id="329884"/>
    <lineage>
        <taxon>Eukaryota</taxon>
        <taxon>Fungi</taxon>
        <taxon>Dikarya</taxon>
        <taxon>Ascomycota</taxon>
        <taxon>Pezizomycotina</taxon>
        <taxon>Dothideomycetes</taxon>
        <taxon>Dothideomycetidae</taxon>
        <taxon>Mycosphaerellales</taxon>
        <taxon>Teratosphaeriaceae</taxon>
        <taxon>Friedmanniomyces</taxon>
    </lineage>
</organism>
<dbReference type="PROSITE" id="PS00061">
    <property type="entry name" value="ADH_SHORT"/>
    <property type="match status" value="1"/>
</dbReference>
<keyword evidence="5" id="KW-1185">Reference proteome</keyword>
<keyword evidence="3" id="KW-0560">Oxidoreductase</keyword>
<dbReference type="PANTHER" id="PTHR43180">
    <property type="entry name" value="3-OXOACYL-(ACYL-CARRIER-PROTEIN) REDUCTASE (AFU_ORTHOLOGUE AFUA_6G11210)"/>
    <property type="match status" value="1"/>
</dbReference>
<evidence type="ECO:0000256" key="1">
    <source>
        <dbReference type="ARBA" id="ARBA00006484"/>
    </source>
</evidence>
<keyword evidence="2" id="KW-0521">NADP</keyword>
<sequence length="575" mass="63377">MSGASYDVNDIEEAQVTFTKSNIRTVWTAKENLSILQLAEKAGLKPDFGCRSGELTTIRFAENGAYVTIADLQDELGQALAKRLTDAGHKVSYVHCDTTDWESSAAAFKRAVNFSLSKTLDIAALFAGTDGLRKSLVDVVLQEADEPSLDSVPTQPKHRAMDVNINGVYLSTYLAMHYFRLPPRDSSAPQYKKSLILVSSMMGYVDCTYNTDYGISKYGVRGLFRSLRSQAYKLNMRVNNIAPGYVLTPLVKRVHGIEHPDEPSKAAGRVLPWTPIEHVVAAACHFAVAEDVHGRTFAIMPSGFFDIDEESRRAGAAATSDESHPFRAFRESSTWRVKSKRALEPIDVSTRRPGQVKACGQFPGATVELEGELVVCFSCNGNAFIGCGEPVVQGEKHVCSAISPCTTTAESDAFEGMVRGKNYQDCPMCAMRVGLHDGCNAMWCKRDGIWFCYICDIEADPEPSHWTKPNPCPKWNQPGADNAHYDHAGVPQMLDDALDVLQPLVTELAIHLEAKILLEPTHPPVDPAVLVPFRECHLAIQDKVNAIEMEILEDYPVLPDILLVYAEWAIEHLGV</sequence>
<dbReference type="SUPFAM" id="SSF57850">
    <property type="entry name" value="RING/U-box"/>
    <property type="match status" value="1"/>
</dbReference>
<dbReference type="InterPro" id="IPR020904">
    <property type="entry name" value="Sc_DH/Rdtase_CS"/>
</dbReference>
<dbReference type="STRING" id="329884.A0A4U0WH31"/>
<dbReference type="Gene3D" id="3.40.50.720">
    <property type="entry name" value="NAD(P)-binding Rossmann-like Domain"/>
    <property type="match status" value="1"/>
</dbReference>
<reference evidence="4 5" key="1">
    <citation type="submission" date="2017-03" db="EMBL/GenBank/DDBJ databases">
        <title>Genomes of endolithic fungi from Antarctica.</title>
        <authorList>
            <person name="Coleine C."/>
            <person name="Masonjones S."/>
            <person name="Stajich J.E."/>
        </authorList>
    </citation>
    <scope>NUCLEOTIDE SEQUENCE [LARGE SCALE GENOMIC DNA]</scope>
    <source>
        <strain evidence="4 5">CCFEE 5184</strain>
    </source>
</reference>
<evidence type="ECO:0000313" key="5">
    <source>
        <dbReference type="Proteomes" id="UP000309340"/>
    </source>
</evidence>
<proteinExistence type="inferred from homology"/>
<comment type="similarity">
    <text evidence="1">Belongs to the short-chain dehydrogenases/reductases (SDR) family.</text>
</comment>
<dbReference type="Proteomes" id="UP000309340">
    <property type="component" value="Unassembled WGS sequence"/>
</dbReference>
<dbReference type="PANTHER" id="PTHR43180:SF33">
    <property type="entry name" value="15-HYDROXYPROSTAGLANDIN DEHYDROGENASE [NAD(+)]-LIKE"/>
    <property type="match status" value="1"/>
</dbReference>
<dbReference type="Gene3D" id="1.20.120.1750">
    <property type="match status" value="1"/>
</dbReference>
<dbReference type="AlphaFoldDB" id="A0A4U0WH31"/>
<protein>
    <recommendedName>
        <fullName evidence="6">IBR domain-containing protein</fullName>
    </recommendedName>
</protein>
<dbReference type="InterPro" id="IPR036291">
    <property type="entry name" value="NAD(P)-bd_dom_sf"/>
</dbReference>
<gene>
    <name evidence="4" type="ORF">B0A55_11037</name>
</gene>
<dbReference type="EMBL" id="NAJQ01001134">
    <property type="protein sequence ID" value="TKA62061.1"/>
    <property type="molecule type" value="Genomic_DNA"/>
</dbReference>
<dbReference type="OrthoDB" id="5371740at2759"/>
<dbReference type="PRINTS" id="PR00081">
    <property type="entry name" value="GDHRDH"/>
</dbReference>
<evidence type="ECO:0008006" key="6">
    <source>
        <dbReference type="Google" id="ProtNLM"/>
    </source>
</evidence>
<evidence type="ECO:0000313" key="4">
    <source>
        <dbReference type="EMBL" id="TKA62061.1"/>
    </source>
</evidence>
<comment type="caution">
    <text evidence="4">The sequence shown here is derived from an EMBL/GenBank/DDBJ whole genome shotgun (WGS) entry which is preliminary data.</text>
</comment>
<dbReference type="SUPFAM" id="SSF51735">
    <property type="entry name" value="NAD(P)-binding Rossmann-fold domains"/>
    <property type="match status" value="1"/>
</dbReference>
<evidence type="ECO:0000256" key="2">
    <source>
        <dbReference type="ARBA" id="ARBA00022857"/>
    </source>
</evidence>
<dbReference type="Pfam" id="PF00106">
    <property type="entry name" value="adh_short"/>
    <property type="match status" value="1"/>
</dbReference>
<dbReference type="GO" id="GO:0016491">
    <property type="term" value="F:oxidoreductase activity"/>
    <property type="evidence" value="ECO:0007669"/>
    <property type="project" value="UniProtKB-KW"/>
</dbReference>
<evidence type="ECO:0000256" key="3">
    <source>
        <dbReference type="ARBA" id="ARBA00023002"/>
    </source>
</evidence>